<keyword evidence="5 13" id="KW-0255">Endonuclease</keyword>
<keyword evidence="3 13" id="KW-0540">Nuclease</keyword>
<evidence type="ECO:0000313" key="15">
    <source>
        <dbReference type="EMBL" id="OJG18991.1"/>
    </source>
</evidence>
<dbReference type="AlphaFoldDB" id="A0A1L8RGR8"/>
<dbReference type="STRING" id="214095.RU97_GL001609"/>
<dbReference type="GO" id="GO:0003677">
    <property type="term" value="F:DNA binding"/>
    <property type="evidence" value="ECO:0007669"/>
    <property type="project" value="UniProtKB-UniRule"/>
</dbReference>
<keyword evidence="4 13" id="KW-0479">Metal-binding</keyword>
<gene>
    <name evidence="13" type="primary">cas9</name>
    <name evidence="15" type="ORF">RU97_GL001609</name>
</gene>
<feature type="binding site" evidence="13">
    <location>
        <position position="520"/>
    </location>
    <ligand>
        <name>Mg(2+)</name>
        <dbReference type="ChEBI" id="CHEBI:18420"/>
        <label>2</label>
    </ligand>
</feature>
<dbReference type="InterPro" id="IPR041383">
    <property type="entry name" value="RuvC_III"/>
</dbReference>
<dbReference type="GO" id="GO:0043571">
    <property type="term" value="P:maintenance of CRISPR repeat elements"/>
    <property type="evidence" value="ECO:0007669"/>
    <property type="project" value="UniProtKB-UniRule"/>
</dbReference>
<keyword evidence="16" id="KW-1185">Reference proteome</keyword>
<feature type="binding site" evidence="13">
    <location>
        <position position="515"/>
    </location>
    <ligand>
        <name>Mg(2+)</name>
        <dbReference type="ChEBI" id="CHEBI:18420"/>
        <label>1</label>
    </ligand>
</feature>
<evidence type="ECO:0000256" key="1">
    <source>
        <dbReference type="ARBA" id="ARBA00001946"/>
    </source>
</evidence>
<evidence type="ECO:0000256" key="9">
    <source>
        <dbReference type="ARBA" id="ARBA00023118"/>
    </source>
</evidence>
<evidence type="ECO:0000256" key="7">
    <source>
        <dbReference type="ARBA" id="ARBA00022842"/>
    </source>
</evidence>
<keyword evidence="8 13" id="KW-0694">RNA-binding</keyword>
<feature type="active site" description="For RuvC-like nuclease domain" evidence="13">
    <location>
        <position position="13"/>
    </location>
</feature>
<dbReference type="EC" id="3.1.-.-" evidence="13"/>
<dbReference type="GO" id="GO:0046872">
    <property type="term" value="F:metal ion binding"/>
    <property type="evidence" value="ECO:0007669"/>
    <property type="project" value="UniProtKB-UniRule"/>
</dbReference>
<evidence type="ECO:0000313" key="16">
    <source>
        <dbReference type="Proteomes" id="UP000181884"/>
    </source>
</evidence>
<dbReference type="NCBIfam" id="TIGR01865">
    <property type="entry name" value="cas_Csn1"/>
    <property type="match status" value="1"/>
</dbReference>
<comment type="function">
    <text evidence="13">CRISPR (clustered regularly interspaced short palindromic repeat) is an adaptive immune system that provides protection against mobile genetic elements (viruses, transposable elements and conjugative plasmids). CRISPR clusters contain spacers, sequences complementary to antecedent mobile elements, and target invading nucleic acids. CRISPR clusters are transcribed and processed into CRISPR RNA (crRNA). In type II CRISPR systems correct processing of pre-crRNA requires a trans-encoded small RNA (tracrRNA), endogenous ribonuclease 3 (rnc) and this protein. The tracrRNA serves as a guide for ribonuclease 3-aided processing of pre-crRNA. Subsequently Cas9/crRNA/tracrRNA endonucleolytically cleaves linear or circular dsDNA target complementary to the spacer; Cas9 is inactive in the absence of the 2 guide RNAs (gRNA). Cas9 recognizes the protospacer adjacent motif (PAM) in the CRISPR repeat sequences to help distinguish self versus nonself, as targets within the bacterial CRISPR locus do not have PAMs. PAM recognition is also required for catalytic activity.</text>
</comment>
<dbReference type="GO" id="GO:0016787">
    <property type="term" value="F:hydrolase activity"/>
    <property type="evidence" value="ECO:0007669"/>
    <property type="project" value="UniProtKB-KW"/>
</dbReference>
<feature type="binding site" evidence="13">
    <location>
        <position position="745"/>
    </location>
    <ligand>
        <name>Mg(2+)</name>
        <dbReference type="ChEBI" id="CHEBI:18420"/>
        <label>2</label>
    </ligand>
</feature>
<evidence type="ECO:0000256" key="8">
    <source>
        <dbReference type="ARBA" id="ARBA00022884"/>
    </source>
</evidence>
<dbReference type="PROSITE" id="PS51749">
    <property type="entry name" value="HNH_CAS9"/>
    <property type="match status" value="1"/>
</dbReference>
<dbReference type="InterPro" id="IPR028629">
    <property type="entry name" value="Cas9"/>
</dbReference>
<feature type="binding site" evidence="13">
    <location>
        <position position="13"/>
    </location>
    <ligand>
        <name>Mg(2+)</name>
        <dbReference type="ChEBI" id="CHEBI:18420"/>
        <label>2</label>
    </ligand>
</feature>
<evidence type="ECO:0000256" key="3">
    <source>
        <dbReference type="ARBA" id="ARBA00022722"/>
    </source>
</evidence>
<comment type="cofactor">
    <cofactor evidence="1 13">
        <name>Mg(2+)</name>
        <dbReference type="ChEBI" id="CHEBI:18420"/>
    </cofactor>
</comment>
<evidence type="ECO:0000256" key="4">
    <source>
        <dbReference type="ARBA" id="ARBA00022723"/>
    </source>
</evidence>
<keyword evidence="6 13" id="KW-0378">Hydrolase</keyword>
<dbReference type="Proteomes" id="UP000181884">
    <property type="component" value="Unassembled WGS sequence"/>
</dbReference>
<comment type="caution">
    <text evidence="15">The sequence shown here is derived from an EMBL/GenBank/DDBJ whole genome shotgun (WGS) entry which is preliminary data.</text>
</comment>
<keyword evidence="10 13" id="KW-0238">DNA-binding</keyword>
<dbReference type="GO" id="GO:0004519">
    <property type="term" value="F:endonuclease activity"/>
    <property type="evidence" value="ECO:0007669"/>
    <property type="project" value="UniProtKB-UniRule"/>
</dbReference>
<sequence>MKQNKELVNIGFDIGIASVGWSVVSKQSGKILETGVSIFPSGTASKNEERRSFRQARRLLRRRKNRISDLKILLEENGFRIAKLNQLVTPYELRVRGLNEQLSKEELSVALLHLVKRRGISYSLEDSEGEGDNQTSYKQSVSINQKLLKEKTPGEIQLERLEKYGKIRGQVKDLQEENAAVLMNVFPNTAYVREAELILLKQKEYYSEITDNFIKEATALISRKREYFVGPGSEKSRTDYGIYRTDGTKLDNLFEILIGKDKIFPNEFRAAGNSYTAQLYNLLNDLNNLKIKTLEDGKLTKDQKLSIIEELKTTTKKVNMMQLIKKIAKAEESDISGYRIDRNDKPEIHSMAIFYKVRKKFLEQEIDINDWPIDFLDILGRVLTLNTENGEIRRSLTELKKDYIFLDETLIELIINSKDSFKLTSNQKWHRFSLKTMQLLIPELLNSSKEQMTILTELGLLHENKQDYSNKTKIDVKNLTENIYNPVVRKSVKQAMDIFNSLFKKYPNIAYLVVEMPRDEAEDEVEQKKQAQKFQKENEAEKEKSLKEFQELAGVSDSQLENQIYKRRKLRMKIRLWYQQLGKCPYSGKTIAAEDLFWTDHLFEIDHVIPLSISYDDGQNNKVLCYSEMNQEKGQKTPYGFMQSGKGQGFSALQAMLKSNSRMSGAKKRNLLFTEDINDIEVRKRFIARNLVDTRYASRIVLNELQQFTRSKQLDTKVTVIRGKFTSKLRETWRLNKSRETHHHHAVDATIIAVSPMLKLWERNAEIIPMKVNENVVDIKTGEILTDKVYQEEMYQLPYASLLEDIAVMENKIKFHHQVDKKMNRKVSDATIYATRSAKVGKDKEPQNYVLGKIKDIYDTKEYENFKKIYDKDKSKFLMQQLDPMTFEKLEKVLKEYPDFEEVQQDNGRVKRIPISPFELYRREKGPITKFAKRNNGPAIKSVKYYDSKMGSAIDITPQTAKNKKVVLQSLKPWRTDVYFNQETKEYEIMGIKYSDMQYLNGNYGITNERYKEIQREEGVADNSEFMMSLYRGDRIKVIDTNSDESVELLFGSRTIPTKKGYVELKPIEKTKFDSKEIVSFYGQVTPNGQFVKKFTRNGYRLLKVNTNILGNPYYISKEGINPRNILDTGFKG</sequence>
<evidence type="ECO:0000256" key="10">
    <source>
        <dbReference type="ARBA" id="ARBA00023125"/>
    </source>
</evidence>
<feature type="active site" description="Proton acceptor for HNH nuclease domain" evidence="13">
    <location>
        <position position="607"/>
    </location>
</feature>
<dbReference type="Pfam" id="PF13395">
    <property type="entry name" value="HNH_4"/>
    <property type="match status" value="1"/>
</dbReference>
<evidence type="ECO:0000256" key="13">
    <source>
        <dbReference type="HAMAP-Rule" id="MF_01480"/>
    </source>
</evidence>
<organism evidence="15 16">
    <name type="scientific">Enterococcus canis</name>
    <dbReference type="NCBI Taxonomy" id="214095"/>
    <lineage>
        <taxon>Bacteria</taxon>
        <taxon>Bacillati</taxon>
        <taxon>Bacillota</taxon>
        <taxon>Bacilli</taxon>
        <taxon>Lactobacillales</taxon>
        <taxon>Enterococcaceae</taxon>
        <taxon>Enterococcus</taxon>
    </lineage>
</organism>
<evidence type="ECO:0000256" key="12">
    <source>
        <dbReference type="ARBA" id="ARBA00046380"/>
    </source>
</evidence>
<protein>
    <recommendedName>
        <fullName evidence="13">CRISPR-associated endonuclease Cas9</fullName>
        <ecNumber evidence="13">3.1.-.-</ecNumber>
    </recommendedName>
</protein>
<evidence type="ECO:0000256" key="5">
    <source>
        <dbReference type="ARBA" id="ARBA00022759"/>
    </source>
</evidence>
<comment type="similarity">
    <text evidence="13">Belongs to the CRISPR-associated Cas9 family.</text>
</comment>
<dbReference type="Pfam" id="PF18061">
    <property type="entry name" value="CRISPR_Cas9_WED"/>
    <property type="match status" value="1"/>
</dbReference>
<evidence type="ECO:0000256" key="11">
    <source>
        <dbReference type="ARBA" id="ARBA00023211"/>
    </source>
</evidence>
<dbReference type="Pfam" id="PF18541">
    <property type="entry name" value="RuvC_III"/>
    <property type="match status" value="1"/>
</dbReference>
<evidence type="ECO:0000256" key="2">
    <source>
        <dbReference type="ARBA" id="ARBA00005244"/>
    </source>
</evidence>
<dbReference type="InterPro" id="IPR003615">
    <property type="entry name" value="HNH_nuc"/>
</dbReference>
<comment type="domain">
    <text evidence="13">Has 2 endonuclease domains. The discontinuous RuvC-like domain cleaves the target DNA noncomplementary to crRNA while the HNH nuclease domain cleaves the target DNA complementary to crRNA.</text>
</comment>
<dbReference type="Pfam" id="PF18070">
    <property type="entry name" value="Cas9_PI2"/>
    <property type="match status" value="1"/>
</dbReference>
<dbReference type="InterPro" id="IPR040555">
    <property type="entry name" value="Cas9_PI2"/>
</dbReference>
<comment type="subunit">
    <text evidence="12 13">Monomer. Binds crRNA and tracrRNA.</text>
</comment>
<comment type="similarity">
    <text evidence="2">Belongs to the CRISPR-associated protein Cas9 family. Subtype II-A subfamily.</text>
</comment>
<dbReference type="Gene3D" id="3.30.420.10">
    <property type="entry name" value="Ribonuclease H-like superfamily/Ribonuclease H"/>
    <property type="match status" value="2"/>
</dbReference>
<feature type="binding site" evidence="13">
    <location>
        <position position="13"/>
    </location>
    <ligand>
        <name>Mg(2+)</name>
        <dbReference type="ChEBI" id="CHEBI:18420"/>
        <label>1</label>
    </ligand>
</feature>
<keyword evidence="9 13" id="KW-0051">Antiviral defense</keyword>
<keyword evidence="7 13" id="KW-0460">Magnesium</keyword>
<dbReference type="RefSeq" id="WP_067392977.1">
    <property type="nucleotide sequence ID" value="NZ_JXKH01000003.1"/>
</dbReference>
<name>A0A1L8RGR8_9ENTE</name>
<dbReference type="HAMAP" id="MF_01480">
    <property type="entry name" value="Cas9"/>
    <property type="match status" value="1"/>
</dbReference>
<keyword evidence="11" id="KW-0464">Manganese</keyword>
<proteinExistence type="inferred from homology"/>
<dbReference type="Gene3D" id="1.10.30.50">
    <property type="match status" value="1"/>
</dbReference>
<dbReference type="InterPro" id="IPR040656">
    <property type="entry name" value="Cas9_WED_dom"/>
</dbReference>
<dbReference type="InterPro" id="IPR033114">
    <property type="entry name" value="HNH_CAS9"/>
</dbReference>
<dbReference type="GO" id="GO:0051607">
    <property type="term" value="P:defense response to virus"/>
    <property type="evidence" value="ECO:0007669"/>
    <property type="project" value="UniProtKB-UniRule"/>
</dbReference>
<feature type="binding site" evidence="13">
    <location>
        <position position="520"/>
    </location>
    <ligand>
        <name>Mg(2+)</name>
        <dbReference type="ChEBI" id="CHEBI:18420"/>
        <label>1</label>
    </ligand>
</feature>
<evidence type="ECO:0000256" key="6">
    <source>
        <dbReference type="ARBA" id="ARBA00022801"/>
    </source>
</evidence>
<evidence type="ECO:0000259" key="14">
    <source>
        <dbReference type="PROSITE" id="PS51749"/>
    </source>
</evidence>
<dbReference type="GO" id="GO:0003723">
    <property type="term" value="F:RNA binding"/>
    <property type="evidence" value="ECO:0007669"/>
    <property type="project" value="UniProtKB-UniRule"/>
</dbReference>
<reference evidence="15 16" key="1">
    <citation type="submission" date="2014-12" db="EMBL/GenBank/DDBJ databases">
        <title>Draft genome sequences of 29 type strains of Enterococci.</title>
        <authorList>
            <person name="Zhong Z."/>
            <person name="Sun Z."/>
            <person name="Liu W."/>
            <person name="Zhang W."/>
            <person name="Zhang H."/>
        </authorList>
    </citation>
    <scope>NUCLEOTIDE SEQUENCE [LARGE SCALE GENOMIC DNA]</scope>
    <source>
        <strain evidence="15 16">DSM 17029</strain>
    </source>
</reference>
<accession>A0A1L8RGR8</accession>
<dbReference type="InterPro" id="IPR036397">
    <property type="entry name" value="RNaseH_sf"/>
</dbReference>
<dbReference type="EMBL" id="JXKH01000003">
    <property type="protein sequence ID" value="OJG18991.1"/>
    <property type="molecule type" value="Genomic_DNA"/>
</dbReference>
<feature type="domain" description="HNH Cas9-type" evidence="14">
    <location>
        <begin position="524"/>
        <end position="691"/>
    </location>
</feature>